<reference evidence="2 3" key="1">
    <citation type="submission" date="2014-03" db="EMBL/GenBank/DDBJ databases">
        <title>Draft genome sequence of the novel thermoacidophilic archaea Acidianus copahuensis ALE1 strain, isolated from Copahue volcanic area in Neuquen Argentina.</title>
        <authorList>
            <person name="Urbieta M.S."/>
            <person name="Rascovan N."/>
            <person name="Castro C."/>
            <person name="Revale S."/>
            <person name="Giaveno M.A."/>
            <person name="Vazquez M.P."/>
            <person name="Donati E.R."/>
        </authorList>
    </citation>
    <scope>NUCLEOTIDE SEQUENCE [LARGE SCALE GENOMIC DNA]</scope>
    <source>
        <strain evidence="2 3">ALE1</strain>
    </source>
</reference>
<dbReference type="STRING" id="1160895.CM19_03235"/>
<dbReference type="EMBL" id="JFZT01000019">
    <property type="protein sequence ID" value="EZQ10859.1"/>
    <property type="molecule type" value="Genomic_DNA"/>
</dbReference>
<gene>
    <name evidence="2" type="ORF">CM19_03235</name>
</gene>
<feature type="transmembrane region" description="Helical" evidence="1">
    <location>
        <begin position="434"/>
        <end position="450"/>
    </location>
</feature>
<feature type="transmembrane region" description="Helical" evidence="1">
    <location>
        <begin position="20"/>
        <end position="40"/>
    </location>
</feature>
<evidence type="ECO:0000256" key="1">
    <source>
        <dbReference type="SAM" id="Phobius"/>
    </source>
</evidence>
<feature type="transmembrane region" description="Helical" evidence="1">
    <location>
        <begin position="216"/>
        <end position="236"/>
    </location>
</feature>
<evidence type="ECO:0000313" key="2">
    <source>
        <dbReference type="EMBL" id="EZQ10859.1"/>
    </source>
</evidence>
<feature type="transmembrane region" description="Helical" evidence="1">
    <location>
        <begin position="397"/>
        <end position="418"/>
    </location>
</feature>
<proteinExistence type="predicted"/>
<comment type="caution">
    <text evidence="2">The sequence shown here is derived from an EMBL/GenBank/DDBJ whole genome shotgun (WGS) entry which is preliminary data.</text>
</comment>
<feature type="transmembrane region" description="Helical" evidence="1">
    <location>
        <begin position="148"/>
        <end position="169"/>
    </location>
</feature>
<evidence type="ECO:0000313" key="3">
    <source>
        <dbReference type="Proteomes" id="UP000024332"/>
    </source>
</evidence>
<feature type="transmembrane region" description="Helical" evidence="1">
    <location>
        <begin position="470"/>
        <end position="487"/>
    </location>
</feature>
<feature type="transmembrane region" description="Helical" evidence="1">
    <location>
        <begin position="284"/>
        <end position="301"/>
    </location>
</feature>
<feature type="transmembrane region" description="Helical" evidence="1">
    <location>
        <begin position="251"/>
        <end position="272"/>
    </location>
</feature>
<sequence length="503" mass="55980">MESKKAQNTPGLTRIGIFNLLIKTAVMPFSFLFSLLAVRYLSSISIETFGAWQYIFVLITGYFTIPADLFSAITSRYSSENKPVGGIIILNGLAGALSSIVYVFLIPYFISASHYYEPLYFLAGLFLIVLIYLSKITGSTSLGKSPRVIAISAMAFQLIRLSSGIILMFLLHLSIIAVIFAYSLGYLAQIIINMFLSKANLKVDFKLAIIAARKSLVFIMNYVQLIIEATLVWVVVEAVHSTEPVSYFESALIIANIIIWSQASVDGLILKLHENKDAKIVETALKLFAISSGIFIMLIIVDGDKLLYVLRPEYIDSIFALYVLSVSNFLRGLYSIFYKAIYMKDESLSPESVNEFKGNTASLTVKNVIISAISVSIVSALIFLLGDKGNVEENSPFLALLMSSAVLTNSIGMLFYSFKISKRLYNFSMPTKEFLLPILISIISGFPFILAKTEYGKTLYELRIMTEESILGLTIYVILNLVLNPYAKQLLKSGISFLKNFKR</sequence>
<keyword evidence="3" id="KW-1185">Reference proteome</keyword>
<dbReference type="Proteomes" id="UP000024332">
    <property type="component" value="Unassembled WGS sequence"/>
</dbReference>
<dbReference type="AlphaFoldDB" id="A0A031LTM4"/>
<feature type="transmembrane region" description="Helical" evidence="1">
    <location>
        <begin position="321"/>
        <end position="342"/>
    </location>
</feature>
<evidence type="ECO:0008006" key="4">
    <source>
        <dbReference type="Google" id="ProtNLM"/>
    </source>
</evidence>
<accession>A0A031LTM4</accession>
<organism evidence="2 3">
    <name type="scientific">Candidatus Acidianus copahuensis</name>
    <dbReference type="NCBI Taxonomy" id="1160895"/>
    <lineage>
        <taxon>Archaea</taxon>
        <taxon>Thermoproteota</taxon>
        <taxon>Thermoprotei</taxon>
        <taxon>Sulfolobales</taxon>
        <taxon>Sulfolobaceae</taxon>
        <taxon>Acidianus</taxon>
    </lineage>
</organism>
<feature type="transmembrane region" description="Helical" evidence="1">
    <location>
        <begin position="363"/>
        <end position="385"/>
    </location>
</feature>
<dbReference type="RefSeq" id="WP_048098957.1">
    <property type="nucleotide sequence ID" value="NZ_JFZT01000019.1"/>
</dbReference>
<keyword evidence="1" id="KW-0472">Membrane</keyword>
<dbReference type="OrthoDB" id="43802at2157"/>
<feature type="transmembrane region" description="Helical" evidence="1">
    <location>
        <begin position="84"/>
        <end position="106"/>
    </location>
</feature>
<name>A0A031LTM4_9CREN</name>
<feature type="transmembrane region" description="Helical" evidence="1">
    <location>
        <begin position="118"/>
        <end position="136"/>
    </location>
</feature>
<feature type="transmembrane region" description="Helical" evidence="1">
    <location>
        <begin position="175"/>
        <end position="196"/>
    </location>
</feature>
<keyword evidence="1" id="KW-0812">Transmembrane</keyword>
<protein>
    <recommendedName>
        <fullName evidence="4">Teichoic acid transporter</fullName>
    </recommendedName>
</protein>
<feature type="transmembrane region" description="Helical" evidence="1">
    <location>
        <begin position="52"/>
        <end position="72"/>
    </location>
</feature>
<keyword evidence="1" id="KW-1133">Transmembrane helix</keyword>